<reference evidence="1" key="1">
    <citation type="journal article" date="2018" name="Genome Biol.">
        <title>SKESA: strategic k-mer extension for scrupulous assemblies.</title>
        <authorList>
            <person name="Souvorov A."/>
            <person name="Agarwala R."/>
            <person name="Lipman D.J."/>
        </authorList>
    </citation>
    <scope>NUCLEOTIDE SEQUENCE</scope>
    <source>
        <strain evidence="1">Salmonella enterica</strain>
    </source>
</reference>
<comment type="caution">
    <text evidence="1">The sequence shown here is derived from an EMBL/GenBank/DDBJ whole genome shotgun (WGS) entry which is preliminary data.</text>
</comment>
<protein>
    <submittedName>
        <fullName evidence="1">Uncharacterized protein</fullName>
    </submittedName>
</protein>
<accession>A0A734GZU8</accession>
<name>A0A734GZU8_SALIN</name>
<dbReference type="EMBL" id="DAASNM010000041">
    <property type="protein sequence ID" value="HAE6266993.1"/>
    <property type="molecule type" value="Genomic_DNA"/>
</dbReference>
<feature type="non-terminal residue" evidence="1">
    <location>
        <position position="1"/>
    </location>
</feature>
<organism evidence="1">
    <name type="scientific">Salmonella infantis</name>
    <dbReference type="NCBI Taxonomy" id="595"/>
    <lineage>
        <taxon>Bacteria</taxon>
        <taxon>Pseudomonadati</taxon>
        <taxon>Pseudomonadota</taxon>
        <taxon>Gammaproteobacteria</taxon>
        <taxon>Enterobacterales</taxon>
        <taxon>Enterobacteriaceae</taxon>
        <taxon>Salmonella</taxon>
    </lineage>
</organism>
<gene>
    <name evidence="1" type="ORF">G4J09_003552</name>
</gene>
<dbReference type="AlphaFoldDB" id="A0A734GZU8"/>
<reference evidence="1" key="2">
    <citation type="submission" date="2018-07" db="EMBL/GenBank/DDBJ databases">
        <authorList>
            <consortium name="NCBI Pathogen Detection Project"/>
        </authorList>
    </citation>
    <scope>NUCLEOTIDE SEQUENCE</scope>
    <source>
        <strain evidence="1">Salmonella enterica</strain>
    </source>
</reference>
<evidence type="ECO:0000313" key="1">
    <source>
        <dbReference type="EMBL" id="HAE6266993.1"/>
    </source>
</evidence>
<proteinExistence type="predicted"/>
<sequence length="48" mass="5458">KSMYSPYQCMSDNAVCKVNHSKCDDFICNHFMTAIIGTVLNERVERTG</sequence>